<organism evidence="1 2">
    <name type="scientific">Lupinus albus</name>
    <name type="common">White lupine</name>
    <name type="synonym">Lupinus termis</name>
    <dbReference type="NCBI Taxonomy" id="3870"/>
    <lineage>
        <taxon>Eukaryota</taxon>
        <taxon>Viridiplantae</taxon>
        <taxon>Streptophyta</taxon>
        <taxon>Embryophyta</taxon>
        <taxon>Tracheophyta</taxon>
        <taxon>Spermatophyta</taxon>
        <taxon>Magnoliopsida</taxon>
        <taxon>eudicotyledons</taxon>
        <taxon>Gunneridae</taxon>
        <taxon>Pentapetalae</taxon>
        <taxon>rosids</taxon>
        <taxon>fabids</taxon>
        <taxon>Fabales</taxon>
        <taxon>Fabaceae</taxon>
        <taxon>Papilionoideae</taxon>
        <taxon>50 kb inversion clade</taxon>
        <taxon>genistoids sensu lato</taxon>
        <taxon>core genistoids</taxon>
        <taxon>Genisteae</taxon>
        <taxon>Lupinus</taxon>
    </lineage>
</organism>
<proteinExistence type="predicted"/>
<dbReference type="EMBL" id="WOCE01000019">
    <property type="protein sequence ID" value="KAE9592591.1"/>
    <property type="molecule type" value="Genomic_DNA"/>
</dbReference>
<comment type="caution">
    <text evidence="1">The sequence shown here is derived from an EMBL/GenBank/DDBJ whole genome shotgun (WGS) entry which is preliminary data.</text>
</comment>
<protein>
    <submittedName>
        <fullName evidence="1">Uncharacterized protein</fullName>
    </submittedName>
</protein>
<dbReference type="AlphaFoldDB" id="A0A6A4NU57"/>
<gene>
    <name evidence="1" type="ORF">Lalb_Chr19g0130891</name>
</gene>
<reference evidence="2" key="1">
    <citation type="journal article" date="2020" name="Nat. Commun.">
        <title>Genome sequence of the cluster root forming white lupin.</title>
        <authorList>
            <person name="Hufnagel B."/>
            <person name="Marques A."/>
            <person name="Soriano A."/>
            <person name="Marques L."/>
            <person name="Divol F."/>
            <person name="Doumas P."/>
            <person name="Sallet E."/>
            <person name="Mancinotti D."/>
            <person name="Carrere S."/>
            <person name="Marande W."/>
            <person name="Arribat S."/>
            <person name="Keller J."/>
            <person name="Huneau C."/>
            <person name="Blein T."/>
            <person name="Aime D."/>
            <person name="Laguerre M."/>
            <person name="Taylor J."/>
            <person name="Schubert V."/>
            <person name="Nelson M."/>
            <person name="Geu-Flores F."/>
            <person name="Crespi M."/>
            <person name="Gallardo-Guerrero K."/>
            <person name="Delaux P.-M."/>
            <person name="Salse J."/>
            <person name="Berges H."/>
            <person name="Guyot R."/>
            <person name="Gouzy J."/>
            <person name="Peret B."/>
        </authorList>
    </citation>
    <scope>NUCLEOTIDE SEQUENCE [LARGE SCALE GENOMIC DNA]</scope>
    <source>
        <strain evidence="2">cv. Amiga</strain>
    </source>
</reference>
<accession>A0A6A4NU57</accession>
<name>A0A6A4NU57_LUPAL</name>
<dbReference type="Proteomes" id="UP000447434">
    <property type="component" value="Chromosome 19"/>
</dbReference>
<evidence type="ECO:0000313" key="1">
    <source>
        <dbReference type="EMBL" id="KAE9592591.1"/>
    </source>
</evidence>
<evidence type="ECO:0000313" key="2">
    <source>
        <dbReference type="Proteomes" id="UP000447434"/>
    </source>
</evidence>
<sequence length="51" mass="6211">MESPWWHFQQNHFHEYELLEIRMVSLYSMHVSFRIGLITAYRCCMSNSPFG</sequence>
<keyword evidence="2" id="KW-1185">Reference proteome</keyword>